<gene>
    <name evidence="5" type="ORF">CYMTET_43627</name>
</gene>
<proteinExistence type="predicted"/>
<feature type="transmembrane region" description="Helical" evidence="2">
    <location>
        <begin position="968"/>
        <end position="989"/>
    </location>
</feature>
<keyword evidence="6" id="KW-1185">Reference proteome</keyword>
<dbReference type="SMART" id="SM00710">
    <property type="entry name" value="PbH1"/>
    <property type="match status" value="7"/>
</dbReference>
<dbReference type="InterPro" id="IPR011050">
    <property type="entry name" value="Pectin_lyase_fold/virulence"/>
</dbReference>
<evidence type="ECO:0000256" key="2">
    <source>
        <dbReference type="SAM" id="Phobius"/>
    </source>
</evidence>
<feature type="region of interest" description="Disordered" evidence="1">
    <location>
        <begin position="1275"/>
        <end position="1320"/>
    </location>
</feature>
<dbReference type="PANTHER" id="PTHR11319:SF35">
    <property type="entry name" value="OUTER MEMBRANE PROTEIN PMPC-RELATED"/>
    <property type="match status" value="1"/>
</dbReference>
<dbReference type="SUPFAM" id="SSF51126">
    <property type="entry name" value="Pectin lyase-like"/>
    <property type="match status" value="2"/>
</dbReference>
<feature type="compositionally biased region" description="Acidic residues" evidence="1">
    <location>
        <begin position="1280"/>
        <end position="1314"/>
    </location>
</feature>
<dbReference type="PANTHER" id="PTHR11319">
    <property type="entry name" value="G PROTEIN-COUPLED RECEPTOR-RELATED"/>
    <property type="match status" value="1"/>
</dbReference>
<evidence type="ECO:0000313" key="6">
    <source>
        <dbReference type="Proteomes" id="UP001190700"/>
    </source>
</evidence>
<dbReference type="InterPro" id="IPR006626">
    <property type="entry name" value="PbH1"/>
</dbReference>
<evidence type="ECO:0000256" key="1">
    <source>
        <dbReference type="SAM" id="MobiDB-lite"/>
    </source>
</evidence>
<dbReference type="InterPro" id="IPR039448">
    <property type="entry name" value="Beta_helix"/>
</dbReference>
<feature type="signal peptide" evidence="3">
    <location>
        <begin position="1"/>
        <end position="22"/>
    </location>
</feature>
<name>A0AAE0F0F5_9CHLO</name>
<keyword evidence="2" id="KW-0812">Transmembrane</keyword>
<accession>A0AAE0F0F5</accession>
<dbReference type="Pfam" id="PF13229">
    <property type="entry name" value="Beta_helix"/>
    <property type="match status" value="1"/>
</dbReference>
<organism evidence="5 6">
    <name type="scientific">Cymbomonas tetramitiformis</name>
    <dbReference type="NCBI Taxonomy" id="36881"/>
    <lineage>
        <taxon>Eukaryota</taxon>
        <taxon>Viridiplantae</taxon>
        <taxon>Chlorophyta</taxon>
        <taxon>Pyramimonadophyceae</taxon>
        <taxon>Pyramimonadales</taxon>
        <taxon>Pyramimonadaceae</taxon>
        <taxon>Cymbomonas</taxon>
    </lineage>
</organism>
<evidence type="ECO:0000313" key="5">
    <source>
        <dbReference type="EMBL" id="KAK3246847.1"/>
    </source>
</evidence>
<dbReference type="EMBL" id="LGRX02029419">
    <property type="protein sequence ID" value="KAK3246847.1"/>
    <property type="molecule type" value="Genomic_DNA"/>
</dbReference>
<reference evidence="5 6" key="1">
    <citation type="journal article" date="2015" name="Genome Biol. Evol.">
        <title>Comparative Genomics of a Bacterivorous Green Alga Reveals Evolutionary Causalities and Consequences of Phago-Mixotrophic Mode of Nutrition.</title>
        <authorList>
            <person name="Burns J.A."/>
            <person name="Paasch A."/>
            <person name="Narechania A."/>
            <person name="Kim E."/>
        </authorList>
    </citation>
    <scope>NUCLEOTIDE SEQUENCE [LARGE SCALE GENOMIC DNA]</scope>
    <source>
        <strain evidence="5 6">PLY_AMNH</strain>
    </source>
</reference>
<feature type="domain" description="Right handed beta helix" evidence="4">
    <location>
        <begin position="480"/>
        <end position="624"/>
    </location>
</feature>
<evidence type="ECO:0000256" key="3">
    <source>
        <dbReference type="SAM" id="SignalP"/>
    </source>
</evidence>
<keyword evidence="2" id="KW-0472">Membrane</keyword>
<sequence length="1320" mass="138062">MPQAKFQIMLLSLLGSFAPFEADRQVSSDVYEEAALPKLFPERSDGSFLDDSRSTAFVTHIESAFAASRELLASGSDQTTVISNAINATQQLDAAIHSSDVHTVIIQVPDVLLEYELSAVAHNLSIFGDVPGSDGITCTIAPLGRFRLLKVLGAATLALENVRLINGTADAGGGVLVTGATLLMNSCELSQNADVSVGGGGLFILDGRAEVTDTIFAGNVAAGLFGGGAVEVVSSEVEFLRCTFIGNTGVNAGAVGLVGAQKLHSYTAPALRDCLDEALGYNASEELEGSFSGTVSFMDCVLQANTAEVDGGAAMAMSCMDSAEKPAFTFNHTLMVDNVAVERGGAVMLLFDCNMAADNTTVQGNSANLGGGVMVYESHLSISASWVTQNNAESGAGLAVDNGAALLVSGYSAVSHNRAAFFGGGIWCHHNASVNVHASNITHNRALKDGGGVYSNMDCDLELEDALVAANVADVSGAGVFGSASVLTLSGCTVERNVAATGSGGGLAVEHSLGASLVRSSTIRNNSAESDGGGVDVANATVVLEGCTVEENTAEQSGGGLHLGAAANVTFASGSLRSNRAERDGGGAVVGAGGELAMEATEVASNTAASGGGGGIQVALASSQTGNTALRLSANVTLTGNRAPLGYGGAVATDAPYTAWSHSFRWTNLTMRDNVALHGSCLLWEHPPDAAPEELTVPECVECLCEVAGSVMPVMGTTASAFHMHQPEGSVVSSTTTASGEAASPSLTYIATDYYGEVVPSSAAAPHVFVAGEITSGSGRISGGTAQYAAQGAVMSDLVVHAPPGVTVWAEFWPTDASWQPVSLSIEVKACEAGDVYREDHQLCVPCLPGSIKFDNSSELCADCLDVEGIICHGRSSYTLEDGYWMSPAAELCDSTTCVLDLVRQCEVGEACASTAGSRANTDGRKTVAMGELCADGYDPSVVLCGGCSERYNSGILGKCQACATSPALLWLHPILVSLAMIGLMLLLLRVLWRTILARVPGARASALLAGETATLQQDFGDFMHFVGYLHMIGQLQGVFGVRAVPRVLDLFLAPISWLVNLDMFSMLGFRCLSDHYGMGSVSFYHTFGTYALYPACLAVIPLVHNVCNPTHMLQASVLTPAQLDRRLHSRPLKGTKIGNGLRAIRDMVCCCLIYRPEEKPAQSSLVEAGPESKKRRSTFKRDSFINPLMMDDAPTGRKKSVITNKVEEVSNPAYEEYSNPIYNSRLNQKEIKGGRWSMMERDIIFGKKRGFEAAEKKKGGLQNSALGKEMASMFMPEIGENDPGEEETGEEEAGEDESGTDGSNTDESEEFEESGAAFF</sequence>
<feature type="transmembrane region" description="Helical" evidence="2">
    <location>
        <begin position="1082"/>
        <end position="1104"/>
    </location>
</feature>
<protein>
    <recommendedName>
        <fullName evidence="4">Right handed beta helix domain-containing protein</fullName>
    </recommendedName>
</protein>
<evidence type="ECO:0000259" key="4">
    <source>
        <dbReference type="Pfam" id="PF13229"/>
    </source>
</evidence>
<comment type="caution">
    <text evidence="5">The sequence shown here is derived from an EMBL/GenBank/DDBJ whole genome shotgun (WGS) entry which is preliminary data.</text>
</comment>
<feature type="chain" id="PRO_5042099550" description="Right handed beta helix domain-containing protein" evidence="3">
    <location>
        <begin position="23"/>
        <end position="1320"/>
    </location>
</feature>
<keyword evidence="2" id="KW-1133">Transmembrane helix</keyword>
<feature type="transmembrane region" description="Helical" evidence="2">
    <location>
        <begin position="1051"/>
        <end position="1070"/>
    </location>
</feature>
<keyword evidence="3" id="KW-0732">Signal</keyword>
<dbReference type="Proteomes" id="UP001190700">
    <property type="component" value="Unassembled WGS sequence"/>
</dbReference>